<dbReference type="RefSeq" id="WP_169203450.1">
    <property type="nucleotide sequence ID" value="NZ_CP059467.1"/>
</dbReference>
<dbReference type="EMBL" id="WTVP01000051">
    <property type="protein sequence ID" value="NMG16894.1"/>
    <property type="molecule type" value="Genomic_DNA"/>
</dbReference>
<keyword evidence="2" id="KW-0805">Transcription regulation</keyword>
<dbReference type="PANTHER" id="PTHR30346:SF0">
    <property type="entry name" value="HCA OPERON TRANSCRIPTIONAL ACTIVATOR HCAR"/>
    <property type="match status" value="1"/>
</dbReference>
<dbReference type="InterPro" id="IPR000847">
    <property type="entry name" value="LysR_HTH_N"/>
</dbReference>
<organism evidence="6 7">
    <name type="scientific">Aromatoleum bremense</name>
    <dbReference type="NCBI Taxonomy" id="76115"/>
    <lineage>
        <taxon>Bacteria</taxon>
        <taxon>Pseudomonadati</taxon>
        <taxon>Pseudomonadota</taxon>
        <taxon>Betaproteobacteria</taxon>
        <taxon>Rhodocyclales</taxon>
        <taxon>Rhodocyclaceae</taxon>
        <taxon>Aromatoleum</taxon>
    </lineage>
</organism>
<comment type="similarity">
    <text evidence="1">Belongs to the LysR transcriptional regulatory family.</text>
</comment>
<evidence type="ECO:0000259" key="5">
    <source>
        <dbReference type="PROSITE" id="PS50931"/>
    </source>
</evidence>
<evidence type="ECO:0000313" key="7">
    <source>
        <dbReference type="Proteomes" id="UP000633943"/>
    </source>
</evidence>
<accession>A0ABX1NXY8</accession>
<keyword evidence="7" id="KW-1185">Reference proteome</keyword>
<dbReference type="InterPro" id="IPR036388">
    <property type="entry name" value="WH-like_DNA-bd_sf"/>
</dbReference>
<dbReference type="Pfam" id="PF03466">
    <property type="entry name" value="LysR_substrate"/>
    <property type="match status" value="1"/>
</dbReference>
<comment type="caution">
    <text evidence="6">The sequence shown here is derived from an EMBL/GenBank/DDBJ whole genome shotgun (WGS) entry which is preliminary data.</text>
</comment>
<dbReference type="PROSITE" id="PS50931">
    <property type="entry name" value="HTH_LYSR"/>
    <property type="match status" value="1"/>
</dbReference>
<dbReference type="Pfam" id="PF00126">
    <property type="entry name" value="HTH_1"/>
    <property type="match status" value="1"/>
</dbReference>
<dbReference type="PANTHER" id="PTHR30346">
    <property type="entry name" value="TRANSCRIPTIONAL DUAL REGULATOR HCAR-RELATED"/>
    <property type="match status" value="1"/>
</dbReference>
<evidence type="ECO:0000256" key="4">
    <source>
        <dbReference type="ARBA" id="ARBA00023163"/>
    </source>
</evidence>
<dbReference type="SUPFAM" id="SSF46785">
    <property type="entry name" value="Winged helix' DNA-binding domain"/>
    <property type="match status" value="1"/>
</dbReference>
<keyword evidence="4" id="KW-0804">Transcription</keyword>
<sequence length="302" mass="33691">MDLRRLRCFVAVAEELHFTRAAARLHIEQSPLSRTIRQLESDVGASLFERGGRGTHLTWAGQVLLRDARRVFAVLEQARINVKAAATGYRGMLRIALSDGIAQTRLTALLALCREEEPDVGIRLFETPFAAQVRGMRDDSFDAGFAQSDEAGEGIHCETLWSDPLVAAIPNRHPLLAFKQIPLEELLKYPLVMYHPEACHGASRQIKRILRSTDIRPNIAERAVTLELMLTLVAAGYGLGFATASQISICRHPEIVTRPLADGSARMTTFLLRPHREPSEPLQHFVDRARLLRDNSCLSEQA</sequence>
<dbReference type="SUPFAM" id="SSF53850">
    <property type="entry name" value="Periplasmic binding protein-like II"/>
    <property type="match status" value="1"/>
</dbReference>
<dbReference type="InterPro" id="IPR005119">
    <property type="entry name" value="LysR_subst-bd"/>
</dbReference>
<protein>
    <submittedName>
        <fullName evidence="6">LysR family transcriptional regulator</fullName>
    </submittedName>
</protein>
<dbReference type="CDD" id="cd08414">
    <property type="entry name" value="PBP2_LTTR_aromatics_like"/>
    <property type="match status" value="1"/>
</dbReference>
<evidence type="ECO:0000256" key="1">
    <source>
        <dbReference type="ARBA" id="ARBA00009437"/>
    </source>
</evidence>
<evidence type="ECO:0000256" key="3">
    <source>
        <dbReference type="ARBA" id="ARBA00023125"/>
    </source>
</evidence>
<evidence type="ECO:0000256" key="2">
    <source>
        <dbReference type="ARBA" id="ARBA00023015"/>
    </source>
</evidence>
<reference evidence="6 7" key="1">
    <citation type="submission" date="2019-12" db="EMBL/GenBank/DDBJ databases">
        <title>Comparative genomics gives insights into the taxonomy of the Azoarcus-Aromatoleum group and reveals separate origins of nif in the plant-associated Azoarcus and non-plant-associated Aromatoleum sub-groups.</title>
        <authorList>
            <person name="Lafos M."/>
            <person name="Maluk M."/>
            <person name="Batista M."/>
            <person name="Junghare M."/>
            <person name="Carmona M."/>
            <person name="Faoro H."/>
            <person name="Cruz L.M."/>
            <person name="Battistoni F."/>
            <person name="De Souza E."/>
            <person name="Pedrosa F."/>
            <person name="Chen W.-M."/>
            <person name="Poole P.S."/>
            <person name="Dixon R.A."/>
            <person name="James E.K."/>
        </authorList>
    </citation>
    <scope>NUCLEOTIDE SEQUENCE [LARGE SCALE GENOMIC DNA]</scope>
    <source>
        <strain evidence="6 7">PbN1</strain>
    </source>
</reference>
<keyword evidence="3" id="KW-0238">DNA-binding</keyword>
<dbReference type="PRINTS" id="PR00039">
    <property type="entry name" value="HTHLYSR"/>
</dbReference>
<name>A0ABX1NXY8_9RHOO</name>
<dbReference type="Proteomes" id="UP000633943">
    <property type="component" value="Unassembled WGS sequence"/>
</dbReference>
<dbReference type="Gene3D" id="3.40.190.10">
    <property type="entry name" value="Periplasmic binding protein-like II"/>
    <property type="match status" value="2"/>
</dbReference>
<proteinExistence type="inferred from homology"/>
<evidence type="ECO:0000313" key="6">
    <source>
        <dbReference type="EMBL" id="NMG16894.1"/>
    </source>
</evidence>
<dbReference type="InterPro" id="IPR036390">
    <property type="entry name" value="WH_DNA-bd_sf"/>
</dbReference>
<dbReference type="Gene3D" id="1.10.10.10">
    <property type="entry name" value="Winged helix-like DNA-binding domain superfamily/Winged helix DNA-binding domain"/>
    <property type="match status" value="1"/>
</dbReference>
<feature type="domain" description="HTH lysR-type" evidence="5">
    <location>
        <begin position="1"/>
        <end position="58"/>
    </location>
</feature>
<gene>
    <name evidence="6" type="ORF">GPA24_15395</name>
</gene>